<feature type="compositionally biased region" description="Basic residues" evidence="1">
    <location>
        <begin position="50"/>
        <end position="67"/>
    </location>
</feature>
<sequence>MTETTGATPDMVEELAGEKRNEEYWPDISCSSCSSGAALPPISGSQSRASQHRCHVQGRTHAFRGRRKLDLSGGIHSLSPVSSSPALQHKSED</sequence>
<proteinExistence type="predicted"/>
<dbReference type="Proteomes" id="UP000712600">
    <property type="component" value="Unassembled WGS sequence"/>
</dbReference>
<organism evidence="2 3">
    <name type="scientific">Brassica cretica</name>
    <name type="common">Mustard</name>
    <dbReference type="NCBI Taxonomy" id="69181"/>
    <lineage>
        <taxon>Eukaryota</taxon>
        <taxon>Viridiplantae</taxon>
        <taxon>Streptophyta</taxon>
        <taxon>Embryophyta</taxon>
        <taxon>Tracheophyta</taxon>
        <taxon>Spermatophyta</taxon>
        <taxon>Magnoliopsida</taxon>
        <taxon>eudicotyledons</taxon>
        <taxon>Gunneridae</taxon>
        <taxon>Pentapetalae</taxon>
        <taxon>rosids</taxon>
        <taxon>malvids</taxon>
        <taxon>Brassicales</taxon>
        <taxon>Brassicaceae</taxon>
        <taxon>Brassiceae</taxon>
        <taxon>Brassica</taxon>
    </lineage>
</organism>
<dbReference type="EMBL" id="QGKX02001621">
    <property type="protein sequence ID" value="KAF3500734.1"/>
    <property type="molecule type" value="Genomic_DNA"/>
</dbReference>
<accession>A0A8S9N6Y5</accession>
<evidence type="ECO:0000256" key="1">
    <source>
        <dbReference type="SAM" id="MobiDB-lite"/>
    </source>
</evidence>
<protein>
    <submittedName>
        <fullName evidence="2">Uncharacterized protein</fullName>
    </submittedName>
</protein>
<reference evidence="2" key="1">
    <citation type="submission" date="2019-12" db="EMBL/GenBank/DDBJ databases">
        <title>Genome sequencing and annotation of Brassica cretica.</title>
        <authorList>
            <person name="Studholme D.J."/>
            <person name="Sarris P."/>
        </authorList>
    </citation>
    <scope>NUCLEOTIDE SEQUENCE</scope>
    <source>
        <strain evidence="2">PFS-109/04</strain>
        <tissue evidence="2">Leaf</tissue>
    </source>
</reference>
<gene>
    <name evidence="2" type="ORF">F2Q69_00043588</name>
</gene>
<evidence type="ECO:0000313" key="2">
    <source>
        <dbReference type="EMBL" id="KAF3500734.1"/>
    </source>
</evidence>
<evidence type="ECO:0000313" key="3">
    <source>
        <dbReference type="Proteomes" id="UP000712600"/>
    </source>
</evidence>
<comment type="caution">
    <text evidence="2">The sequence shown here is derived from an EMBL/GenBank/DDBJ whole genome shotgun (WGS) entry which is preliminary data.</text>
</comment>
<name>A0A8S9N6Y5_BRACR</name>
<dbReference type="AlphaFoldDB" id="A0A8S9N6Y5"/>
<feature type="region of interest" description="Disordered" evidence="1">
    <location>
        <begin position="35"/>
        <end position="93"/>
    </location>
</feature>